<feature type="DNA-binding region" description="H-T-H motif" evidence="4">
    <location>
        <begin position="35"/>
        <end position="54"/>
    </location>
</feature>
<evidence type="ECO:0000313" key="6">
    <source>
        <dbReference type="EMBL" id="MBB5917552.1"/>
    </source>
</evidence>
<dbReference type="InterPro" id="IPR050109">
    <property type="entry name" value="HTH-type_TetR-like_transc_reg"/>
</dbReference>
<evidence type="ECO:0000259" key="5">
    <source>
        <dbReference type="PROSITE" id="PS50977"/>
    </source>
</evidence>
<dbReference type="InterPro" id="IPR036271">
    <property type="entry name" value="Tet_transcr_reg_TetR-rel_C_sf"/>
</dbReference>
<evidence type="ECO:0000256" key="4">
    <source>
        <dbReference type="PROSITE-ProRule" id="PRU00335"/>
    </source>
</evidence>
<name>A0A7W9ULN7_9NOCA</name>
<dbReference type="GO" id="GO:0045892">
    <property type="term" value="P:negative regulation of DNA-templated transcription"/>
    <property type="evidence" value="ECO:0007669"/>
    <property type="project" value="UniProtKB-ARBA"/>
</dbReference>
<evidence type="ECO:0000313" key="7">
    <source>
        <dbReference type="Proteomes" id="UP000540412"/>
    </source>
</evidence>
<dbReference type="InterPro" id="IPR009057">
    <property type="entry name" value="Homeodomain-like_sf"/>
</dbReference>
<evidence type="ECO:0000256" key="1">
    <source>
        <dbReference type="ARBA" id="ARBA00023015"/>
    </source>
</evidence>
<dbReference type="AlphaFoldDB" id="A0A7W9ULN7"/>
<protein>
    <submittedName>
        <fullName evidence="6">AcrR family transcriptional regulator</fullName>
    </submittedName>
</protein>
<sequence length="213" mass="22929">MAAGQTAARGRIDKRQAILDAAFAVFARKGFEQACVQDIATEAGVAKPTVYNHLSDKHSLLRESIAVVADAVGADCVAVLDRLRAPGADLPAALEDVAYRLLRICNDDRSRALRRLAYGQSPTHPELVELARDRTGVRTLDALTDRLARLALAGRLRTDDPATAAEQFLALLTAPLENRSRMGTRTVRTAELRAIATAAVATFTAAYARSPRP</sequence>
<dbReference type="EMBL" id="JACHIT010000002">
    <property type="protein sequence ID" value="MBB5917552.1"/>
    <property type="molecule type" value="Genomic_DNA"/>
</dbReference>
<evidence type="ECO:0000256" key="2">
    <source>
        <dbReference type="ARBA" id="ARBA00023125"/>
    </source>
</evidence>
<reference evidence="6 7" key="1">
    <citation type="submission" date="2020-08" db="EMBL/GenBank/DDBJ databases">
        <title>Sequencing the genomes of 1000 actinobacteria strains.</title>
        <authorList>
            <person name="Klenk H.-P."/>
        </authorList>
    </citation>
    <scope>NUCLEOTIDE SEQUENCE [LARGE SCALE GENOMIC DNA]</scope>
    <source>
        <strain evidence="6 7">DSM 43582</strain>
    </source>
</reference>
<dbReference type="Gene3D" id="1.10.357.10">
    <property type="entry name" value="Tetracycline Repressor, domain 2"/>
    <property type="match status" value="1"/>
</dbReference>
<keyword evidence="1" id="KW-0805">Transcription regulation</keyword>
<keyword evidence="7" id="KW-1185">Reference proteome</keyword>
<dbReference type="GO" id="GO:0000976">
    <property type="term" value="F:transcription cis-regulatory region binding"/>
    <property type="evidence" value="ECO:0007669"/>
    <property type="project" value="TreeGrafter"/>
</dbReference>
<evidence type="ECO:0000256" key="3">
    <source>
        <dbReference type="ARBA" id="ARBA00023163"/>
    </source>
</evidence>
<accession>A0A7W9ULN7</accession>
<dbReference type="Pfam" id="PF14246">
    <property type="entry name" value="TetR_C_7"/>
    <property type="match status" value="1"/>
</dbReference>
<dbReference type="PROSITE" id="PS50977">
    <property type="entry name" value="HTH_TETR_2"/>
    <property type="match status" value="1"/>
</dbReference>
<dbReference type="SUPFAM" id="SSF48498">
    <property type="entry name" value="Tetracyclin repressor-like, C-terminal domain"/>
    <property type="match status" value="1"/>
</dbReference>
<feature type="domain" description="HTH tetR-type" evidence="5">
    <location>
        <begin position="12"/>
        <end position="72"/>
    </location>
</feature>
<dbReference type="InterPro" id="IPR001647">
    <property type="entry name" value="HTH_TetR"/>
</dbReference>
<dbReference type="Pfam" id="PF00440">
    <property type="entry name" value="TetR_N"/>
    <property type="match status" value="1"/>
</dbReference>
<dbReference type="SUPFAM" id="SSF46689">
    <property type="entry name" value="Homeodomain-like"/>
    <property type="match status" value="1"/>
</dbReference>
<dbReference type="FunFam" id="1.10.10.60:FF:000141">
    <property type="entry name" value="TetR family transcriptional regulator"/>
    <property type="match status" value="1"/>
</dbReference>
<keyword evidence="2 4" id="KW-0238">DNA-binding</keyword>
<dbReference type="RefSeq" id="WP_040752034.1">
    <property type="nucleotide sequence ID" value="NZ_JACHIT010000002.1"/>
</dbReference>
<organism evidence="6 7">
    <name type="scientific">Nocardia transvalensis</name>
    <dbReference type="NCBI Taxonomy" id="37333"/>
    <lineage>
        <taxon>Bacteria</taxon>
        <taxon>Bacillati</taxon>
        <taxon>Actinomycetota</taxon>
        <taxon>Actinomycetes</taxon>
        <taxon>Mycobacteriales</taxon>
        <taxon>Nocardiaceae</taxon>
        <taxon>Nocardia</taxon>
    </lineage>
</organism>
<gene>
    <name evidence="6" type="ORF">BJY24_006464</name>
</gene>
<dbReference type="Gene3D" id="1.10.10.60">
    <property type="entry name" value="Homeodomain-like"/>
    <property type="match status" value="1"/>
</dbReference>
<comment type="caution">
    <text evidence="6">The sequence shown here is derived from an EMBL/GenBank/DDBJ whole genome shotgun (WGS) entry which is preliminary data.</text>
</comment>
<dbReference type="PRINTS" id="PR00455">
    <property type="entry name" value="HTHTETR"/>
</dbReference>
<proteinExistence type="predicted"/>
<dbReference type="Proteomes" id="UP000540412">
    <property type="component" value="Unassembled WGS sequence"/>
</dbReference>
<dbReference type="GO" id="GO:0003700">
    <property type="term" value="F:DNA-binding transcription factor activity"/>
    <property type="evidence" value="ECO:0007669"/>
    <property type="project" value="TreeGrafter"/>
</dbReference>
<dbReference type="PANTHER" id="PTHR30055:SF146">
    <property type="entry name" value="HTH-TYPE TRANSCRIPTIONAL DUAL REGULATOR CECR"/>
    <property type="match status" value="1"/>
</dbReference>
<dbReference type="InterPro" id="IPR039536">
    <property type="entry name" value="TetR_C_Proteobacteria"/>
</dbReference>
<dbReference type="PANTHER" id="PTHR30055">
    <property type="entry name" value="HTH-TYPE TRANSCRIPTIONAL REGULATOR RUTR"/>
    <property type="match status" value="1"/>
</dbReference>
<keyword evidence="3" id="KW-0804">Transcription</keyword>